<dbReference type="GO" id="GO:0043657">
    <property type="term" value="C:host cell"/>
    <property type="evidence" value="ECO:0007669"/>
    <property type="project" value="UniProtKB-SubCell"/>
</dbReference>
<dbReference type="CDD" id="cd17039">
    <property type="entry name" value="Ubl_ubiquitin_like"/>
    <property type="match status" value="1"/>
</dbReference>
<dbReference type="GO" id="GO:0005576">
    <property type="term" value="C:extracellular region"/>
    <property type="evidence" value="ECO:0007669"/>
    <property type="project" value="UniProtKB-SubCell"/>
</dbReference>
<dbReference type="InterPro" id="IPR045379">
    <property type="entry name" value="Crinkler_N"/>
</dbReference>
<dbReference type="KEGG" id="psoj:PHYSODRAFT_446796"/>
<proteinExistence type="predicted"/>
<dbReference type="RefSeq" id="XP_009521873.1">
    <property type="nucleotide sequence ID" value="XM_009523578.1"/>
</dbReference>
<protein>
    <recommendedName>
        <fullName evidence="4">Crinkler effector protein N-terminal domain-containing protein</fullName>
    </recommendedName>
</protein>
<dbReference type="InParanoid" id="G4Z9P2"/>
<dbReference type="EMBL" id="JH159153">
    <property type="protein sequence ID" value="EGZ19156.1"/>
    <property type="molecule type" value="Genomic_DNA"/>
</dbReference>
<evidence type="ECO:0000313" key="5">
    <source>
        <dbReference type="EMBL" id="EGZ19156.1"/>
    </source>
</evidence>
<comment type="subcellular location">
    <subcellularLocation>
        <location evidence="1">Host cell</location>
    </subcellularLocation>
    <subcellularLocation>
        <location evidence="2">Secreted</location>
    </subcellularLocation>
</comment>
<sequence length="70" mass="7453">MVKLFCAVVGGKGGAFPVKIDASETVGDLKDAIRENPEFGFPKSKLELFLAKKGDAWLNKNGVAAVTLDE</sequence>
<evidence type="ECO:0000259" key="4">
    <source>
        <dbReference type="Pfam" id="PF20147"/>
    </source>
</evidence>
<keyword evidence="3" id="KW-0964">Secreted</keyword>
<evidence type="ECO:0000313" key="6">
    <source>
        <dbReference type="Proteomes" id="UP000002640"/>
    </source>
</evidence>
<dbReference type="InterPro" id="IPR029071">
    <property type="entry name" value="Ubiquitin-like_domsf"/>
</dbReference>
<feature type="non-terminal residue" evidence="5">
    <location>
        <position position="70"/>
    </location>
</feature>
<keyword evidence="6" id="KW-1185">Reference proteome</keyword>
<accession>G4Z9P2</accession>
<evidence type="ECO:0000256" key="2">
    <source>
        <dbReference type="ARBA" id="ARBA00004613"/>
    </source>
</evidence>
<reference evidence="5 6" key="1">
    <citation type="journal article" date="2006" name="Science">
        <title>Phytophthora genome sequences uncover evolutionary origins and mechanisms of pathogenesis.</title>
        <authorList>
            <person name="Tyler B.M."/>
            <person name="Tripathy S."/>
            <person name="Zhang X."/>
            <person name="Dehal P."/>
            <person name="Jiang R.H."/>
            <person name="Aerts A."/>
            <person name="Arredondo F.D."/>
            <person name="Baxter L."/>
            <person name="Bensasson D."/>
            <person name="Beynon J.L."/>
            <person name="Chapman J."/>
            <person name="Damasceno C.M."/>
            <person name="Dorrance A.E."/>
            <person name="Dou D."/>
            <person name="Dickerman A.W."/>
            <person name="Dubchak I.L."/>
            <person name="Garbelotto M."/>
            <person name="Gijzen M."/>
            <person name="Gordon S.G."/>
            <person name="Govers F."/>
            <person name="Grunwald N.J."/>
            <person name="Huang W."/>
            <person name="Ivors K.L."/>
            <person name="Jones R.W."/>
            <person name="Kamoun S."/>
            <person name="Krampis K."/>
            <person name="Lamour K.H."/>
            <person name="Lee M.K."/>
            <person name="McDonald W.H."/>
            <person name="Medina M."/>
            <person name="Meijer H.J."/>
            <person name="Nordberg E.K."/>
            <person name="Maclean D.J."/>
            <person name="Ospina-Giraldo M.D."/>
            <person name="Morris P.F."/>
            <person name="Phuntumart V."/>
            <person name="Putnam N.H."/>
            <person name="Rash S."/>
            <person name="Rose J.K."/>
            <person name="Sakihama Y."/>
            <person name="Salamov A.A."/>
            <person name="Savidor A."/>
            <person name="Scheuring C.F."/>
            <person name="Smith B.M."/>
            <person name="Sobral B.W."/>
            <person name="Terry A."/>
            <person name="Torto-Alalibo T.A."/>
            <person name="Win J."/>
            <person name="Xu Z."/>
            <person name="Zhang H."/>
            <person name="Grigoriev I.V."/>
            <person name="Rokhsar D.S."/>
            <person name="Boore J.L."/>
        </authorList>
    </citation>
    <scope>NUCLEOTIDE SEQUENCE [LARGE SCALE GENOMIC DNA]</scope>
    <source>
        <strain evidence="5 6">P6497</strain>
    </source>
</reference>
<dbReference type="SUPFAM" id="SSF54236">
    <property type="entry name" value="Ubiquitin-like"/>
    <property type="match status" value="1"/>
</dbReference>
<gene>
    <name evidence="5" type="ORF">PHYSODRAFT_446796</name>
</gene>
<name>G4Z9P2_PHYSP</name>
<evidence type="ECO:0000256" key="3">
    <source>
        <dbReference type="ARBA" id="ARBA00022525"/>
    </source>
</evidence>
<evidence type="ECO:0000256" key="1">
    <source>
        <dbReference type="ARBA" id="ARBA00004340"/>
    </source>
</evidence>
<dbReference type="GeneID" id="20652811"/>
<dbReference type="AlphaFoldDB" id="G4Z9P2"/>
<feature type="domain" description="Crinkler effector protein N-terminal" evidence="4">
    <location>
        <begin position="2"/>
        <end position="62"/>
    </location>
</feature>
<organism evidence="5 6">
    <name type="scientific">Phytophthora sojae (strain P6497)</name>
    <name type="common">Soybean stem and root rot agent</name>
    <name type="synonym">Phytophthora megasperma f. sp. glycines</name>
    <dbReference type="NCBI Taxonomy" id="1094619"/>
    <lineage>
        <taxon>Eukaryota</taxon>
        <taxon>Sar</taxon>
        <taxon>Stramenopiles</taxon>
        <taxon>Oomycota</taxon>
        <taxon>Peronosporomycetes</taxon>
        <taxon>Peronosporales</taxon>
        <taxon>Peronosporaceae</taxon>
        <taxon>Phytophthora</taxon>
    </lineage>
</organism>
<dbReference type="Proteomes" id="UP000002640">
    <property type="component" value="Unassembled WGS sequence"/>
</dbReference>
<dbReference type="Pfam" id="PF20147">
    <property type="entry name" value="Crinkler"/>
    <property type="match status" value="1"/>
</dbReference>